<dbReference type="EMBL" id="PFNO01000054">
    <property type="protein sequence ID" value="PIZ49472.1"/>
    <property type="molecule type" value="Genomic_DNA"/>
</dbReference>
<organism evidence="1 2">
    <name type="scientific">Candidatus Woesebacteria bacterium CG_4_10_14_0_2_um_filter_39_14</name>
    <dbReference type="NCBI Taxonomy" id="1975054"/>
    <lineage>
        <taxon>Bacteria</taxon>
        <taxon>Candidatus Woeseibacteriota</taxon>
    </lineage>
</organism>
<evidence type="ECO:0000313" key="2">
    <source>
        <dbReference type="Proteomes" id="UP000229753"/>
    </source>
</evidence>
<dbReference type="InterPro" id="IPR015947">
    <property type="entry name" value="PUA-like_sf"/>
</dbReference>
<reference evidence="2" key="1">
    <citation type="submission" date="2017-09" db="EMBL/GenBank/DDBJ databases">
        <title>Depth-based differentiation of microbial function through sediment-hosted aquifers and enrichment of novel symbionts in the deep terrestrial subsurface.</title>
        <authorList>
            <person name="Probst A.J."/>
            <person name="Ladd B."/>
            <person name="Jarett J.K."/>
            <person name="Geller-Mcgrath D.E."/>
            <person name="Sieber C.M.K."/>
            <person name="Emerson J.B."/>
            <person name="Anantharaman K."/>
            <person name="Thomas B.C."/>
            <person name="Malmstrom R."/>
            <person name="Stieglmeier M."/>
            <person name="Klingl A."/>
            <person name="Woyke T."/>
            <person name="Ryan C.M."/>
            <person name="Banfield J.F."/>
        </authorList>
    </citation>
    <scope>NUCLEOTIDE SEQUENCE [LARGE SCALE GENOMIC DNA]</scope>
</reference>
<dbReference type="SUPFAM" id="SSF88697">
    <property type="entry name" value="PUA domain-like"/>
    <property type="match status" value="1"/>
</dbReference>
<proteinExistence type="predicted"/>
<protein>
    <recommendedName>
        <fullName evidence="3">ASCH domain-containing protein</fullName>
    </recommendedName>
</protein>
<accession>A0A2M7TNC8</accession>
<dbReference type="Gene3D" id="2.30.130.30">
    <property type="entry name" value="Hypothetical protein"/>
    <property type="match status" value="1"/>
</dbReference>
<evidence type="ECO:0000313" key="1">
    <source>
        <dbReference type="EMBL" id="PIZ49472.1"/>
    </source>
</evidence>
<dbReference type="AlphaFoldDB" id="A0A2M7TNC8"/>
<name>A0A2M7TNC8_9BACT</name>
<dbReference type="Proteomes" id="UP000229753">
    <property type="component" value="Unassembled WGS sequence"/>
</dbReference>
<comment type="caution">
    <text evidence="1">The sequence shown here is derived from an EMBL/GenBank/DDBJ whole genome shotgun (WGS) entry which is preliminary data.</text>
</comment>
<sequence>MVWNGLKAENSPASYFNASRKRYIIKLLMAKHLLRIRAVDRKFFNAIRFDEKTIETRAATDKFRLIKPGDILKFICGKDVLEKKVLKAYHFKNIDGLIKSLEIKKIIPFASSLEEAKKIWFGFPDYKEKIKKYGLVAFELENK</sequence>
<gene>
    <name evidence="1" type="ORF">COY29_01810</name>
</gene>
<evidence type="ECO:0008006" key="3">
    <source>
        <dbReference type="Google" id="ProtNLM"/>
    </source>
</evidence>